<dbReference type="InterPro" id="IPR000182">
    <property type="entry name" value="GNAT_dom"/>
</dbReference>
<protein>
    <recommendedName>
        <fullName evidence="3">N-acetyltransferase domain-containing protein</fullName>
    </recommendedName>
</protein>
<dbReference type="Pfam" id="PF00583">
    <property type="entry name" value="Acetyltransf_1"/>
    <property type="match status" value="1"/>
</dbReference>
<feature type="domain" description="N-acetyltransferase" evidence="3">
    <location>
        <begin position="6"/>
        <end position="170"/>
    </location>
</feature>
<accession>A0A0M4RNS0</accession>
<dbReference type="AlphaFoldDB" id="A0A0M4RNS0"/>
<dbReference type="PANTHER" id="PTHR43420">
    <property type="entry name" value="ACETYLTRANSFERASE"/>
    <property type="match status" value="1"/>
</dbReference>
<evidence type="ECO:0000256" key="1">
    <source>
        <dbReference type="ARBA" id="ARBA00022679"/>
    </source>
</evidence>
<dbReference type="Gene3D" id="3.40.630.30">
    <property type="match status" value="1"/>
</dbReference>
<evidence type="ECO:0000313" key="5">
    <source>
        <dbReference type="Proteomes" id="UP000062833"/>
    </source>
</evidence>
<evidence type="ECO:0000313" key="4">
    <source>
        <dbReference type="EMBL" id="ALE91976.1"/>
    </source>
</evidence>
<keyword evidence="2" id="KW-0012">Acyltransferase</keyword>
<organism evidence="4 5">
    <name type="scientific">Arthrobacter alpinus</name>
    <dbReference type="NCBI Taxonomy" id="656366"/>
    <lineage>
        <taxon>Bacteria</taxon>
        <taxon>Bacillati</taxon>
        <taxon>Actinomycetota</taxon>
        <taxon>Actinomycetes</taxon>
        <taxon>Micrococcales</taxon>
        <taxon>Micrococcaceae</taxon>
        <taxon>Arthrobacter</taxon>
    </lineage>
</organism>
<name>A0A0M4RNS0_9MICC</name>
<dbReference type="EMBL" id="CP012677">
    <property type="protein sequence ID" value="ALE91976.1"/>
    <property type="molecule type" value="Genomic_DNA"/>
</dbReference>
<gene>
    <name evidence="4" type="ORF">AOC05_05920</name>
</gene>
<dbReference type="KEGG" id="aaq:AOC05_05920"/>
<proteinExistence type="predicted"/>
<dbReference type="RefSeq" id="WP_062006441.1">
    <property type="nucleotide sequence ID" value="NZ_CP012677.1"/>
</dbReference>
<dbReference type="PATRIC" id="fig|656366.3.peg.1263"/>
<dbReference type="PROSITE" id="PS51186">
    <property type="entry name" value="GNAT"/>
    <property type="match status" value="1"/>
</dbReference>
<dbReference type="InterPro" id="IPR016181">
    <property type="entry name" value="Acyl_CoA_acyltransferase"/>
</dbReference>
<keyword evidence="5" id="KW-1185">Reference proteome</keyword>
<dbReference type="PANTHER" id="PTHR43420:SF44">
    <property type="entry name" value="ACETYLTRANSFERASE YPEA"/>
    <property type="match status" value="1"/>
</dbReference>
<dbReference type="GO" id="GO:0016747">
    <property type="term" value="F:acyltransferase activity, transferring groups other than amino-acyl groups"/>
    <property type="evidence" value="ECO:0007669"/>
    <property type="project" value="InterPro"/>
</dbReference>
<dbReference type="SUPFAM" id="SSF55729">
    <property type="entry name" value="Acyl-CoA N-acyltransferases (Nat)"/>
    <property type="match status" value="1"/>
</dbReference>
<dbReference type="Proteomes" id="UP000062833">
    <property type="component" value="Chromosome"/>
</dbReference>
<evidence type="ECO:0000256" key="2">
    <source>
        <dbReference type="ARBA" id="ARBA00023315"/>
    </source>
</evidence>
<reference evidence="5" key="1">
    <citation type="submission" date="2015-09" db="EMBL/GenBank/DDBJ databases">
        <title>Complete genome of Arthrobacter alpinus strain R3.8.</title>
        <authorList>
            <person name="See-Too W.S."/>
            <person name="Chan K.G."/>
        </authorList>
    </citation>
    <scope>NUCLEOTIDE SEQUENCE [LARGE SCALE GENOMIC DNA]</scope>
    <source>
        <strain evidence="5">R3.8</strain>
    </source>
</reference>
<sequence length="174" mass="19033">MKNDKIVIRPTAEADWREIREQRLEMINDTPIACSETDADAMAVDETEWRRRGAQGSREGSITVAAIAENGNWVGTMASYIADPSVGPLLVGVYVNPDFRGADVGLTDALLSAIEVWARNNGGRLTLHVHEANVNAQRAYSKRGFELTGHSAEYSLDASSREVEMTKELMPAAV</sequence>
<dbReference type="CDD" id="cd04301">
    <property type="entry name" value="NAT_SF"/>
    <property type="match status" value="1"/>
</dbReference>
<evidence type="ECO:0000259" key="3">
    <source>
        <dbReference type="PROSITE" id="PS51186"/>
    </source>
</evidence>
<dbReference type="OrthoDB" id="9799092at2"/>
<keyword evidence="1" id="KW-0808">Transferase</keyword>
<dbReference type="InterPro" id="IPR050680">
    <property type="entry name" value="YpeA/RimI_acetyltransf"/>
</dbReference>